<feature type="domain" description="Zn(2)-C6 fungal-type" evidence="4">
    <location>
        <begin position="68"/>
        <end position="98"/>
    </location>
</feature>
<name>A0A8K0JQI6_9TREE</name>
<dbReference type="PROSITE" id="PS50048">
    <property type="entry name" value="ZN2_CY6_FUNGAL_2"/>
    <property type="match status" value="2"/>
</dbReference>
<evidence type="ECO:0000313" key="5">
    <source>
        <dbReference type="EMBL" id="KAG7567090.1"/>
    </source>
</evidence>
<dbReference type="Pfam" id="PF11951">
    <property type="entry name" value="Fungal_trans_2"/>
    <property type="match status" value="1"/>
</dbReference>
<sequence>MLKTGELFGSNSPGTLRQEKPCVACKTSKVKCDYGSPCVRCERRSIPCTYAFNTDGRIRRYHKRSTAGCVCCKTRHVRCDEKRPICGNCTVRAEECVYPPRANKGATRSRTRSASPRARQSSTASEFEAARRPRVSRAYVEATNHSMPQEISSVTPVEDPSTFLTQVTSSGHRRQPSSAGLEGIPVVQFPHDHQVGRYQYPLIAQPCARVPQEFDSAVQLYGRSASTSSAVAPGPSSQVDVPRHQDDQSLVYVPTFGLDFAQNDARFSLLDDDLDPRQPNQHEGGDLSPAVAVLPILSRNLFNTSNPPEARQSTVPQFGPSPLRPYAGTGARQTAHEAWMKSLWINGELTRMPKMTRTIDVDNLEGFFPNTEQRHQFKHFTMHTCNIILTIPTTAISNPWLNLFVPLALSYPHGTSLTCDAFRLGILSIATFDIGFRMAKAQGEGAKQSDNAMYELSRAQRGRALELLRVAKIAGHLEPEKAGSVEMDMTLGAVLMLSIRDRLAGHTEWMDPMDLAVRLINSMGGPNTFLNARYSQERRFILEQTVTVEIIACLSVLTPTRLLRRDQAWFLTPFQADETGHDHIELVYGLDRDTLAYIAEGLYLSDIKRSVEILRVKAKDMKGYPEFHRALLEREQDMQAFGQTLLDRVGALRMSTLMTPHHTRVVVGNLLFQAFMELWIVAEIVEDPFNSPRVQGAVDAIFEIVTEAMSRGMFTGFLLPCSWAATFAATKESRERSTRILDLLKPGYHLDYDLTTRLIQVIWTKFDLEEGQSWTNCGPATGSDLAMGKDSGGQLMSYEGWESFMKEEGLYVPIF</sequence>
<dbReference type="Gene3D" id="4.10.240.10">
    <property type="entry name" value="Zn(2)-C6 fungal-type DNA-binding domain"/>
    <property type="match status" value="2"/>
</dbReference>
<comment type="subcellular location">
    <subcellularLocation>
        <location evidence="1">Nucleus</location>
    </subcellularLocation>
</comment>
<reference evidence="5" key="1">
    <citation type="submission" date="2020-04" db="EMBL/GenBank/DDBJ databases">
        <title>Analysis of mating type loci in Filobasidium floriforme.</title>
        <authorList>
            <person name="Nowrousian M."/>
        </authorList>
    </citation>
    <scope>NUCLEOTIDE SEQUENCE</scope>
    <source>
        <strain evidence="5">CBS 6242</strain>
    </source>
</reference>
<evidence type="ECO:0000256" key="2">
    <source>
        <dbReference type="ARBA" id="ARBA00023242"/>
    </source>
</evidence>
<dbReference type="Proteomes" id="UP000812966">
    <property type="component" value="Unassembled WGS sequence"/>
</dbReference>
<dbReference type="InterPro" id="IPR036864">
    <property type="entry name" value="Zn2-C6_fun-type_DNA-bd_sf"/>
</dbReference>
<dbReference type="GO" id="GO:0008270">
    <property type="term" value="F:zinc ion binding"/>
    <property type="evidence" value="ECO:0007669"/>
    <property type="project" value="InterPro"/>
</dbReference>
<dbReference type="InterPro" id="IPR021858">
    <property type="entry name" value="Fun_TF"/>
</dbReference>
<dbReference type="PANTHER" id="PTHR37534">
    <property type="entry name" value="TRANSCRIPTIONAL ACTIVATOR PROTEIN UGA3"/>
    <property type="match status" value="1"/>
</dbReference>
<proteinExistence type="predicted"/>
<organism evidence="5 6">
    <name type="scientific">Filobasidium floriforme</name>
    <dbReference type="NCBI Taxonomy" id="5210"/>
    <lineage>
        <taxon>Eukaryota</taxon>
        <taxon>Fungi</taxon>
        <taxon>Dikarya</taxon>
        <taxon>Basidiomycota</taxon>
        <taxon>Agaricomycotina</taxon>
        <taxon>Tremellomycetes</taxon>
        <taxon>Filobasidiales</taxon>
        <taxon>Filobasidiaceae</taxon>
        <taxon>Filobasidium</taxon>
    </lineage>
</organism>
<evidence type="ECO:0000256" key="1">
    <source>
        <dbReference type="ARBA" id="ARBA00004123"/>
    </source>
</evidence>
<evidence type="ECO:0000313" key="6">
    <source>
        <dbReference type="Proteomes" id="UP000812966"/>
    </source>
</evidence>
<dbReference type="CDD" id="cd00067">
    <property type="entry name" value="GAL4"/>
    <property type="match status" value="2"/>
</dbReference>
<comment type="caution">
    <text evidence="5">The sequence shown here is derived from an EMBL/GenBank/DDBJ whole genome shotgun (WGS) entry which is preliminary data.</text>
</comment>
<evidence type="ECO:0000259" key="4">
    <source>
        <dbReference type="PROSITE" id="PS50048"/>
    </source>
</evidence>
<dbReference type="SUPFAM" id="SSF57701">
    <property type="entry name" value="Zn2/Cys6 DNA-binding domain"/>
    <property type="match status" value="2"/>
</dbReference>
<dbReference type="Pfam" id="PF00172">
    <property type="entry name" value="Zn_clus"/>
    <property type="match status" value="2"/>
</dbReference>
<dbReference type="InterPro" id="IPR001138">
    <property type="entry name" value="Zn2Cys6_DnaBD"/>
</dbReference>
<dbReference type="PANTHER" id="PTHR37534:SF20">
    <property type="entry name" value="PRO1A C6 ZINK-FINGER PROTEIN"/>
    <property type="match status" value="1"/>
</dbReference>
<protein>
    <recommendedName>
        <fullName evidence="4">Zn(2)-C6 fungal-type domain-containing protein</fullName>
    </recommendedName>
</protein>
<dbReference type="EMBL" id="JABELV010000016">
    <property type="protein sequence ID" value="KAG7567090.1"/>
    <property type="molecule type" value="Genomic_DNA"/>
</dbReference>
<evidence type="ECO:0000256" key="3">
    <source>
        <dbReference type="SAM" id="MobiDB-lite"/>
    </source>
</evidence>
<dbReference type="GO" id="GO:0005634">
    <property type="term" value="C:nucleus"/>
    <property type="evidence" value="ECO:0007669"/>
    <property type="project" value="UniProtKB-SubCell"/>
</dbReference>
<keyword evidence="6" id="KW-1185">Reference proteome</keyword>
<dbReference type="SMART" id="SM00066">
    <property type="entry name" value="GAL4"/>
    <property type="match status" value="2"/>
</dbReference>
<dbReference type="GO" id="GO:0000981">
    <property type="term" value="F:DNA-binding transcription factor activity, RNA polymerase II-specific"/>
    <property type="evidence" value="ECO:0007669"/>
    <property type="project" value="InterPro"/>
</dbReference>
<gene>
    <name evidence="5" type="ORF">FFLO_01216</name>
</gene>
<dbReference type="AlphaFoldDB" id="A0A8K0JQI6"/>
<accession>A0A8K0JQI6</accession>
<dbReference type="PROSITE" id="PS00463">
    <property type="entry name" value="ZN2_CY6_FUNGAL_1"/>
    <property type="match status" value="1"/>
</dbReference>
<feature type="region of interest" description="Disordered" evidence="3">
    <location>
        <begin position="102"/>
        <end position="130"/>
    </location>
</feature>
<keyword evidence="2" id="KW-0539">Nucleus</keyword>
<feature type="compositionally biased region" description="Low complexity" evidence="3">
    <location>
        <begin position="106"/>
        <end position="125"/>
    </location>
</feature>
<feature type="domain" description="Zn(2)-C6 fungal-type" evidence="4">
    <location>
        <begin position="21"/>
        <end position="50"/>
    </location>
</feature>